<dbReference type="EMBL" id="BJLQ01000002">
    <property type="protein sequence ID" value="GEA82957.1"/>
    <property type="molecule type" value="Genomic_DNA"/>
</dbReference>
<sequence length="151" mass="16302">MTRARVGSPTGRRSFRTFDTVITETPAARATSAILTTGVSFPRRRAGPALVGLRAPATPPERAQYIDTTPDGKTHFTGTSRRYFRCTSLDRHAPRLAAGTPGRKCRGRSASQVVRLPPQAAPESGRDHIETCGGLTAREGRLYFNAKIPPG</sequence>
<dbReference type="AlphaFoldDB" id="A0A4Y3KG37"/>
<keyword evidence="3" id="KW-1185">Reference proteome</keyword>
<gene>
    <name evidence="2" type="ORF">CGE01nite_02080</name>
</gene>
<accession>A0A4Y3KG37</accession>
<comment type="caution">
    <text evidence="2">The sequence shown here is derived from an EMBL/GenBank/DDBJ whole genome shotgun (WGS) entry which is preliminary data.</text>
</comment>
<proteinExistence type="predicted"/>
<evidence type="ECO:0000256" key="1">
    <source>
        <dbReference type="SAM" id="MobiDB-lite"/>
    </source>
</evidence>
<dbReference type="Proteomes" id="UP000320461">
    <property type="component" value="Unassembled WGS sequence"/>
</dbReference>
<evidence type="ECO:0000313" key="2">
    <source>
        <dbReference type="EMBL" id="GEA82957.1"/>
    </source>
</evidence>
<feature type="region of interest" description="Disordered" evidence="1">
    <location>
        <begin position="53"/>
        <end position="78"/>
    </location>
</feature>
<evidence type="ECO:0000313" key="3">
    <source>
        <dbReference type="Proteomes" id="UP000320461"/>
    </source>
</evidence>
<name>A0A4Y3KG37_9CELL</name>
<protein>
    <submittedName>
        <fullName evidence="2">Uncharacterized protein</fullName>
    </submittedName>
</protein>
<organism evidence="2 3">
    <name type="scientific">Cellulomonas gelida</name>
    <dbReference type="NCBI Taxonomy" id="1712"/>
    <lineage>
        <taxon>Bacteria</taxon>
        <taxon>Bacillati</taxon>
        <taxon>Actinomycetota</taxon>
        <taxon>Actinomycetes</taxon>
        <taxon>Micrococcales</taxon>
        <taxon>Cellulomonadaceae</taxon>
        <taxon>Cellulomonas</taxon>
    </lineage>
</organism>
<reference evidence="2 3" key="1">
    <citation type="submission" date="2019-06" db="EMBL/GenBank/DDBJ databases">
        <title>Whole genome shotgun sequence of Cellulomonas gelida NBRC 3748.</title>
        <authorList>
            <person name="Hosoyama A."/>
            <person name="Uohara A."/>
            <person name="Ohji S."/>
            <person name="Ichikawa N."/>
        </authorList>
    </citation>
    <scope>NUCLEOTIDE SEQUENCE [LARGE SCALE GENOMIC DNA]</scope>
    <source>
        <strain evidence="2 3">NBRC 3748</strain>
    </source>
</reference>